<evidence type="ECO:0000313" key="2">
    <source>
        <dbReference type="Proteomes" id="UP000825935"/>
    </source>
</evidence>
<name>A0A8T2U1K0_CERRI</name>
<dbReference type="Proteomes" id="UP000825935">
    <property type="component" value="Chromosome 10"/>
</dbReference>
<evidence type="ECO:0000313" key="1">
    <source>
        <dbReference type="EMBL" id="KAH7427786.1"/>
    </source>
</evidence>
<keyword evidence="2" id="KW-1185">Reference proteome</keyword>
<dbReference type="AlphaFoldDB" id="A0A8T2U1K0"/>
<accession>A0A8T2U1K0</accession>
<organism evidence="1 2">
    <name type="scientific">Ceratopteris richardii</name>
    <name type="common">Triangle waterfern</name>
    <dbReference type="NCBI Taxonomy" id="49495"/>
    <lineage>
        <taxon>Eukaryota</taxon>
        <taxon>Viridiplantae</taxon>
        <taxon>Streptophyta</taxon>
        <taxon>Embryophyta</taxon>
        <taxon>Tracheophyta</taxon>
        <taxon>Polypodiopsida</taxon>
        <taxon>Polypodiidae</taxon>
        <taxon>Polypodiales</taxon>
        <taxon>Pteridineae</taxon>
        <taxon>Pteridaceae</taxon>
        <taxon>Parkerioideae</taxon>
        <taxon>Ceratopteris</taxon>
    </lineage>
</organism>
<dbReference type="EMBL" id="CM035415">
    <property type="protein sequence ID" value="KAH7427786.1"/>
    <property type="molecule type" value="Genomic_DNA"/>
</dbReference>
<sequence>MGTFLRGRKVFHDHHHGRSLSDINTFFNNQHDKFLQIVSV</sequence>
<comment type="caution">
    <text evidence="1">The sequence shown here is derived from an EMBL/GenBank/DDBJ whole genome shotgun (WGS) entry which is preliminary data.</text>
</comment>
<reference evidence="1" key="1">
    <citation type="submission" date="2021-08" db="EMBL/GenBank/DDBJ databases">
        <title>WGS assembly of Ceratopteris richardii.</title>
        <authorList>
            <person name="Marchant D.B."/>
            <person name="Chen G."/>
            <person name="Jenkins J."/>
            <person name="Shu S."/>
            <person name="Leebens-Mack J."/>
            <person name="Grimwood J."/>
            <person name="Schmutz J."/>
            <person name="Soltis P."/>
            <person name="Soltis D."/>
            <person name="Chen Z.-H."/>
        </authorList>
    </citation>
    <scope>NUCLEOTIDE SEQUENCE</scope>
    <source>
        <strain evidence="1">Whitten #5841</strain>
        <tissue evidence="1">Leaf</tissue>
    </source>
</reference>
<protein>
    <submittedName>
        <fullName evidence="1">Uncharacterized protein</fullName>
    </submittedName>
</protein>
<proteinExistence type="predicted"/>
<gene>
    <name evidence="1" type="ORF">KP509_10G059900</name>
</gene>